<name>A0A7S3J6U8_9SPIT</name>
<evidence type="ECO:0000313" key="1">
    <source>
        <dbReference type="EMBL" id="CAE0345166.1"/>
    </source>
</evidence>
<dbReference type="EMBL" id="HBII01009545">
    <property type="protein sequence ID" value="CAE0345166.1"/>
    <property type="molecule type" value="Transcribed_RNA"/>
</dbReference>
<dbReference type="AlphaFoldDB" id="A0A7S3J6U8"/>
<protein>
    <submittedName>
        <fullName evidence="1">Uncharacterized protein</fullName>
    </submittedName>
</protein>
<reference evidence="1" key="1">
    <citation type="submission" date="2021-01" db="EMBL/GenBank/DDBJ databases">
        <authorList>
            <person name="Corre E."/>
            <person name="Pelletier E."/>
            <person name="Niang G."/>
            <person name="Scheremetjew M."/>
            <person name="Finn R."/>
            <person name="Kale V."/>
            <person name="Holt S."/>
            <person name="Cochrane G."/>
            <person name="Meng A."/>
            <person name="Brown T."/>
            <person name="Cohen L."/>
        </authorList>
    </citation>
    <scope>NUCLEOTIDE SEQUENCE</scope>
    <source>
        <strain evidence="1">FSP1.4</strain>
    </source>
</reference>
<accession>A0A7S3J6U8</accession>
<proteinExistence type="predicted"/>
<sequence>MKERLADYINAIEYLKKNDFSKDQQQIKVLLEKAEAIKALQKRYKNGDEVEIYEIPGEVTPDDLFGISARDRIKKFQNYMAFVNKTMNELKLVGGNNFKIFNATKSHTAKENYQKSITLFKTQAALKKTFVDLAKNRWQPMPELQKITESFPNVQENGVALTAIKTKIFIPDELRNDKKFYYIVELWEADSLLKATKVPNKNEEQVASIEVDLGHHKNLSILKILIKVMIGRCILSDVTEETFDVKLLGFK</sequence>
<organism evidence="1">
    <name type="scientific">Euplotes harpa</name>
    <dbReference type="NCBI Taxonomy" id="151035"/>
    <lineage>
        <taxon>Eukaryota</taxon>
        <taxon>Sar</taxon>
        <taxon>Alveolata</taxon>
        <taxon>Ciliophora</taxon>
        <taxon>Intramacronucleata</taxon>
        <taxon>Spirotrichea</taxon>
        <taxon>Hypotrichia</taxon>
        <taxon>Euplotida</taxon>
        <taxon>Euplotidae</taxon>
        <taxon>Euplotes</taxon>
    </lineage>
</organism>
<gene>
    <name evidence="1" type="ORF">EHAR0213_LOCUS4075</name>
</gene>